<sequence>MKLVKCIEHDILTLIVIAADSFPFKMETILNILLVSLDKLKKGEDLSGFLSFLAEYKDHPIAHPIYEMGILYFKDVENLFSLIIENNLEDYSDGIIRQFKLIQSFADTISENFDVVGTEDNGIKLSGKEMGVTIMWSPNKEKKCKGE</sequence>
<proteinExistence type="predicted"/>
<protein>
    <submittedName>
        <fullName evidence="1">Uncharacterized protein</fullName>
    </submittedName>
</protein>
<gene>
    <name evidence="1" type="ORF">LCGC14_0174620</name>
</gene>
<evidence type="ECO:0000313" key="1">
    <source>
        <dbReference type="EMBL" id="KKN95593.1"/>
    </source>
</evidence>
<name>A0A0F9XTG7_9ZZZZ</name>
<dbReference type="EMBL" id="LAZR01000069">
    <property type="protein sequence ID" value="KKN95593.1"/>
    <property type="molecule type" value="Genomic_DNA"/>
</dbReference>
<reference evidence="1" key="1">
    <citation type="journal article" date="2015" name="Nature">
        <title>Complex archaea that bridge the gap between prokaryotes and eukaryotes.</title>
        <authorList>
            <person name="Spang A."/>
            <person name="Saw J.H."/>
            <person name="Jorgensen S.L."/>
            <person name="Zaremba-Niedzwiedzka K."/>
            <person name="Martijn J."/>
            <person name="Lind A.E."/>
            <person name="van Eijk R."/>
            <person name="Schleper C."/>
            <person name="Guy L."/>
            <person name="Ettema T.J."/>
        </authorList>
    </citation>
    <scope>NUCLEOTIDE SEQUENCE</scope>
</reference>
<dbReference type="AlphaFoldDB" id="A0A0F9XTG7"/>
<organism evidence="1">
    <name type="scientific">marine sediment metagenome</name>
    <dbReference type="NCBI Taxonomy" id="412755"/>
    <lineage>
        <taxon>unclassified sequences</taxon>
        <taxon>metagenomes</taxon>
        <taxon>ecological metagenomes</taxon>
    </lineage>
</organism>
<comment type="caution">
    <text evidence="1">The sequence shown here is derived from an EMBL/GenBank/DDBJ whole genome shotgun (WGS) entry which is preliminary data.</text>
</comment>
<accession>A0A0F9XTG7</accession>